<evidence type="ECO:0000313" key="2">
    <source>
        <dbReference type="Proteomes" id="UP001232445"/>
    </source>
</evidence>
<evidence type="ECO:0000313" key="1">
    <source>
        <dbReference type="EMBL" id="MDQ0341171.1"/>
    </source>
</evidence>
<sequence length="122" mass="14193">MRKIKTQIGKPSAVALDAGYKTPHISKMLIDDHIRPVMPYTRPQMKKGFFQKNEYVYDEYYDCYICPAGQTLEYCTTTLKDITNINRIQSFARIARCSHNVPKVETLQKLFIGISGRIIWTR</sequence>
<name>A0ABU0CYF8_9BACI</name>
<accession>A0ABU0CYF8</accession>
<keyword evidence="2" id="KW-1185">Reference proteome</keyword>
<protein>
    <recommendedName>
        <fullName evidence="3">Transposase</fullName>
    </recommendedName>
</protein>
<gene>
    <name evidence="1" type="ORF">J2S00_004015</name>
</gene>
<dbReference type="Proteomes" id="UP001232445">
    <property type="component" value="Unassembled WGS sequence"/>
</dbReference>
<dbReference type="EMBL" id="JAUSUQ010000038">
    <property type="protein sequence ID" value="MDQ0341171.1"/>
    <property type="molecule type" value="Genomic_DNA"/>
</dbReference>
<organism evidence="1 2">
    <name type="scientific">Caldalkalibacillus uzonensis</name>
    <dbReference type="NCBI Taxonomy" id="353224"/>
    <lineage>
        <taxon>Bacteria</taxon>
        <taxon>Bacillati</taxon>
        <taxon>Bacillota</taxon>
        <taxon>Bacilli</taxon>
        <taxon>Bacillales</taxon>
        <taxon>Bacillaceae</taxon>
        <taxon>Caldalkalibacillus</taxon>
    </lineage>
</organism>
<proteinExistence type="predicted"/>
<comment type="caution">
    <text evidence="1">The sequence shown here is derived from an EMBL/GenBank/DDBJ whole genome shotgun (WGS) entry which is preliminary data.</text>
</comment>
<reference evidence="1 2" key="1">
    <citation type="submission" date="2023-07" db="EMBL/GenBank/DDBJ databases">
        <title>Genomic Encyclopedia of Type Strains, Phase IV (KMG-IV): sequencing the most valuable type-strain genomes for metagenomic binning, comparative biology and taxonomic classification.</title>
        <authorList>
            <person name="Goeker M."/>
        </authorList>
    </citation>
    <scope>NUCLEOTIDE SEQUENCE [LARGE SCALE GENOMIC DNA]</scope>
    <source>
        <strain evidence="1 2">DSM 17740</strain>
    </source>
</reference>
<evidence type="ECO:0008006" key="3">
    <source>
        <dbReference type="Google" id="ProtNLM"/>
    </source>
</evidence>